<proteinExistence type="predicted"/>
<dbReference type="AlphaFoldDB" id="A0A445BNL9"/>
<dbReference type="InterPro" id="IPR017451">
    <property type="entry name" value="F-box-assoc_interact_dom"/>
</dbReference>
<protein>
    <submittedName>
        <fullName evidence="3">Uncharacterized protein</fullName>
    </submittedName>
</protein>
<dbReference type="PANTHER" id="PTHR31672">
    <property type="entry name" value="BNACNNG10540D PROTEIN"/>
    <property type="match status" value="1"/>
</dbReference>
<dbReference type="Gene3D" id="1.20.1280.50">
    <property type="match status" value="1"/>
</dbReference>
<dbReference type="InterPro" id="IPR006527">
    <property type="entry name" value="F-box-assoc_dom_typ1"/>
</dbReference>
<dbReference type="NCBIfam" id="TIGR01640">
    <property type="entry name" value="F_box_assoc_1"/>
    <property type="match status" value="1"/>
</dbReference>
<dbReference type="OrthoDB" id="1372290at2759"/>
<feature type="domain" description="F-box" evidence="1">
    <location>
        <begin position="15"/>
        <end position="52"/>
    </location>
</feature>
<comment type="caution">
    <text evidence="3">The sequence shown here is derived from an EMBL/GenBank/DDBJ whole genome shotgun (WGS) entry which is preliminary data.</text>
</comment>
<dbReference type="InterPro" id="IPR001810">
    <property type="entry name" value="F-box_dom"/>
</dbReference>
<dbReference type="SUPFAM" id="SSF81383">
    <property type="entry name" value="F-box domain"/>
    <property type="match status" value="1"/>
</dbReference>
<dbReference type="Proteomes" id="UP000289738">
    <property type="component" value="Chromosome A09"/>
</dbReference>
<keyword evidence="4" id="KW-1185">Reference proteome</keyword>
<dbReference type="InterPro" id="IPR036047">
    <property type="entry name" value="F-box-like_dom_sf"/>
</dbReference>
<gene>
    <name evidence="3" type="ORF">Ahy_A09g045973</name>
</gene>
<dbReference type="EMBL" id="SDMP01000009">
    <property type="protein sequence ID" value="RYR40252.1"/>
    <property type="molecule type" value="Genomic_DNA"/>
</dbReference>
<evidence type="ECO:0000313" key="3">
    <source>
        <dbReference type="EMBL" id="RYR40252.1"/>
    </source>
</evidence>
<dbReference type="PANTHER" id="PTHR31672:SF13">
    <property type="entry name" value="F-BOX PROTEIN CPR30-LIKE"/>
    <property type="match status" value="1"/>
</dbReference>
<organism evidence="3 4">
    <name type="scientific">Arachis hypogaea</name>
    <name type="common">Peanut</name>
    <dbReference type="NCBI Taxonomy" id="3818"/>
    <lineage>
        <taxon>Eukaryota</taxon>
        <taxon>Viridiplantae</taxon>
        <taxon>Streptophyta</taxon>
        <taxon>Embryophyta</taxon>
        <taxon>Tracheophyta</taxon>
        <taxon>Spermatophyta</taxon>
        <taxon>Magnoliopsida</taxon>
        <taxon>eudicotyledons</taxon>
        <taxon>Gunneridae</taxon>
        <taxon>Pentapetalae</taxon>
        <taxon>rosids</taxon>
        <taxon>fabids</taxon>
        <taxon>Fabales</taxon>
        <taxon>Fabaceae</taxon>
        <taxon>Papilionoideae</taxon>
        <taxon>50 kb inversion clade</taxon>
        <taxon>dalbergioids sensu lato</taxon>
        <taxon>Dalbergieae</taxon>
        <taxon>Pterocarpus clade</taxon>
        <taxon>Arachis</taxon>
    </lineage>
</organism>
<accession>A0A445BNL9</accession>
<evidence type="ECO:0000313" key="4">
    <source>
        <dbReference type="Proteomes" id="UP000289738"/>
    </source>
</evidence>
<dbReference type="Pfam" id="PF00646">
    <property type="entry name" value="F-box"/>
    <property type="match status" value="1"/>
</dbReference>
<dbReference type="Pfam" id="PF07734">
    <property type="entry name" value="FBA_1"/>
    <property type="match status" value="1"/>
</dbReference>
<name>A0A445BNL9_ARAHY</name>
<dbReference type="InterPro" id="IPR050796">
    <property type="entry name" value="SCF_F-box_component"/>
</dbReference>
<evidence type="ECO:0000259" key="1">
    <source>
        <dbReference type="Pfam" id="PF00646"/>
    </source>
</evidence>
<evidence type="ECO:0000259" key="2">
    <source>
        <dbReference type="Pfam" id="PF07734"/>
    </source>
</evidence>
<reference evidence="3 4" key="1">
    <citation type="submission" date="2019-01" db="EMBL/GenBank/DDBJ databases">
        <title>Sequencing of cultivated peanut Arachis hypogaea provides insights into genome evolution and oil improvement.</title>
        <authorList>
            <person name="Chen X."/>
        </authorList>
    </citation>
    <scope>NUCLEOTIDE SEQUENCE [LARGE SCALE GENOMIC DNA]</scope>
    <source>
        <strain evidence="4">cv. Fuhuasheng</strain>
        <tissue evidence="3">Leaves</tissue>
    </source>
</reference>
<sequence>MSINNTHQTSSTKKDLPEDVLMEILVKTEPKTVARCRCLSKQWYRQLSSYQFVKRNFFATKGRHFSILLTFGFPPWEIGRDWLTSIHGESQATTPIRLPFNTSDFGWWSVIGCDNGLVCLRYSLHGLPSEIMLWNPLTRRTRILKDPGSVRSLHAVCIYNFGYTSGIDQYYVVHAYKRSFRDRRLEFTFYDSRMNDWTEHVIEDKVIQKLGPNSVWLNGVVFWINWVGEDYIHPLCVVCYELKSGQLNRYTIPKIAKKKFQYLSAFNDKVCYISYDSTCQDDKIGIWKLDTNASRKKMWQNILSINPISIGFNPNIFIGDQIIMLMEHRSNLMRINDRHNTEICLKSLNIKKNQSKELFYRTWMEEIEIKSLSLLLQGMLNP</sequence>
<feature type="domain" description="F-box associated beta-propeller type 1" evidence="2">
    <location>
        <begin position="105"/>
        <end position="356"/>
    </location>
</feature>